<keyword evidence="4" id="KW-0456">Lyase</keyword>
<feature type="transmembrane region" description="Helical" evidence="6">
    <location>
        <begin position="12"/>
        <end position="32"/>
    </location>
</feature>
<dbReference type="PANTHER" id="PTHR37423">
    <property type="entry name" value="SOLUBLE LYTIC MUREIN TRANSGLYCOSYLASE-RELATED"/>
    <property type="match status" value="1"/>
</dbReference>
<keyword evidence="6" id="KW-1133">Transmembrane helix</keyword>
<evidence type="ECO:0000259" key="7">
    <source>
        <dbReference type="Pfam" id="PF01464"/>
    </source>
</evidence>
<dbReference type="EMBL" id="CP034858">
    <property type="protein sequence ID" value="QCI24904.1"/>
    <property type="molecule type" value="Genomic_DNA"/>
</dbReference>
<keyword evidence="6" id="KW-0812">Transmembrane</keyword>
<accession>A0A4D6YG24</accession>
<sequence>MYLSFNFKEFFLVTLEILILSIILLMGCNNYLNVKKNTANNYSFLNKKNIEKTIHNWNFLIKKASNKYNVEEKLIKSIIYAESSGNPYAKSESNAIGLMQIKPSAAGLEIYRLNGKKGQPSVKELYNPKININIGTSYINLLQKKNLFGIKNKEIMRYATIVAYVNGTSALLKIFSKNRNKAIKIINSMTVKTFFKYVKKHPSIQASQYLEKVIRIYNLI</sequence>
<dbReference type="InterPro" id="IPR008258">
    <property type="entry name" value="Transglycosylase_SLT_dom_1"/>
</dbReference>
<dbReference type="SUPFAM" id="SSF53955">
    <property type="entry name" value="Lysozyme-like"/>
    <property type="match status" value="1"/>
</dbReference>
<dbReference type="PANTHER" id="PTHR37423:SF4">
    <property type="entry name" value="ENDO-TYPE MEMBRANE-BOUND LYTIC MUREIN TRANSGLYCOSYLASE A"/>
    <property type="match status" value="1"/>
</dbReference>
<proteinExistence type="inferred from homology"/>
<dbReference type="Proteomes" id="UP000298688">
    <property type="component" value="Chromosome"/>
</dbReference>
<dbReference type="Gene3D" id="1.10.530.10">
    <property type="match status" value="1"/>
</dbReference>
<dbReference type="PROSITE" id="PS00922">
    <property type="entry name" value="TRANSGLYCOSYLASE"/>
    <property type="match status" value="1"/>
</dbReference>
<protein>
    <recommendedName>
        <fullName evidence="3">peptidoglycan lytic exotransglycosylase</fullName>
        <ecNumber evidence="3">4.2.2.n1</ecNumber>
    </recommendedName>
</protein>
<reference evidence="8 9" key="1">
    <citation type="submission" date="2018-12" db="EMBL/GenBank/DDBJ databases">
        <authorList>
            <person name="Chong R.A."/>
        </authorList>
    </citation>
    <scope>NUCLEOTIDE SEQUENCE [LARGE SCALE GENOMIC DNA]</scope>
    <source>
        <strain evidence="8 9">Rpa</strain>
    </source>
</reference>
<dbReference type="InterPro" id="IPR000189">
    <property type="entry name" value="Transglyc_AS"/>
</dbReference>
<organism evidence="8 9">
    <name type="scientific">Buchnera aphidicola subsp. Rhopalosiphum padi</name>
    <dbReference type="NCBI Taxonomy" id="98793"/>
    <lineage>
        <taxon>Bacteria</taxon>
        <taxon>Pseudomonadati</taxon>
        <taxon>Pseudomonadota</taxon>
        <taxon>Gammaproteobacteria</taxon>
        <taxon>Enterobacterales</taxon>
        <taxon>Erwiniaceae</taxon>
        <taxon>Buchnera</taxon>
    </lineage>
</organism>
<evidence type="ECO:0000313" key="8">
    <source>
        <dbReference type="EMBL" id="QCI24904.1"/>
    </source>
</evidence>
<dbReference type="AlphaFoldDB" id="A0A4D6YG24"/>
<keyword evidence="6" id="KW-0472">Membrane</keyword>
<dbReference type="OrthoDB" id="5620293at2"/>
<dbReference type="GO" id="GO:0008933">
    <property type="term" value="F:peptidoglycan lytic transglycosylase activity"/>
    <property type="evidence" value="ECO:0007669"/>
    <property type="project" value="InterPro"/>
</dbReference>
<dbReference type="Pfam" id="PF01464">
    <property type="entry name" value="SLT"/>
    <property type="match status" value="1"/>
</dbReference>
<dbReference type="InterPro" id="IPR023346">
    <property type="entry name" value="Lysozyme-like_dom_sf"/>
</dbReference>
<evidence type="ECO:0000256" key="3">
    <source>
        <dbReference type="ARBA" id="ARBA00012587"/>
    </source>
</evidence>
<dbReference type="GO" id="GO:0016020">
    <property type="term" value="C:membrane"/>
    <property type="evidence" value="ECO:0007669"/>
    <property type="project" value="InterPro"/>
</dbReference>
<dbReference type="GO" id="GO:0000270">
    <property type="term" value="P:peptidoglycan metabolic process"/>
    <property type="evidence" value="ECO:0007669"/>
    <property type="project" value="InterPro"/>
</dbReference>
<comment type="catalytic activity">
    <reaction evidence="1">
        <text>Exolytic cleavage of the (1-&gt;4)-beta-glycosidic linkage between N-acetylmuramic acid (MurNAc) and N-acetylglucosamine (GlcNAc) residues in peptidoglycan, from either the reducing or the non-reducing ends of the peptidoglycan chains, with concomitant formation of a 1,6-anhydrobond in the MurNAc residue.</text>
        <dbReference type="EC" id="4.2.2.n1"/>
    </reaction>
</comment>
<comment type="similarity">
    <text evidence="2">Belongs to the transglycosylase Slt family.</text>
</comment>
<evidence type="ECO:0000313" key="9">
    <source>
        <dbReference type="Proteomes" id="UP000298688"/>
    </source>
</evidence>
<dbReference type="CDD" id="cd16893">
    <property type="entry name" value="LT_MltC_MltE"/>
    <property type="match status" value="1"/>
</dbReference>
<evidence type="ECO:0000256" key="1">
    <source>
        <dbReference type="ARBA" id="ARBA00001420"/>
    </source>
</evidence>
<dbReference type="GO" id="GO:0071555">
    <property type="term" value="P:cell wall organization"/>
    <property type="evidence" value="ECO:0007669"/>
    <property type="project" value="UniProtKB-KW"/>
</dbReference>
<evidence type="ECO:0000256" key="6">
    <source>
        <dbReference type="SAM" id="Phobius"/>
    </source>
</evidence>
<feature type="domain" description="Transglycosylase SLT" evidence="7">
    <location>
        <begin position="60"/>
        <end position="185"/>
    </location>
</feature>
<keyword evidence="5" id="KW-0961">Cell wall biogenesis/degradation</keyword>
<evidence type="ECO:0000256" key="4">
    <source>
        <dbReference type="ARBA" id="ARBA00023239"/>
    </source>
</evidence>
<evidence type="ECO:0000256" key="2">
    <source>
        <dbReference type="ARBA" id="ARBA00007734"/>
    </source>
</evidence>
<gene>
    <name evidence="8" type="ORF">D9V76_01365</name>
</gene>
<evidence type="ECO:0000256" key="5">
    <source>
        <dbReference type="ARBA" id="ARBA00023316"/>
    </source>
</evidence>
<reference evidence="8 9" key="2">
    <citation type="submission" date="2019-05" db="EMBL/GenBank/DDBJ databases">
        <title>Genome evolution of the obligate endosymbiont Buchnera aphidicola.</title>
        <authorList>
            <person name="Moran N.A."/>
        </authorList>
    </citation>
    <scope>NUCLEOTIDE SEQUENCE [LARGE SCALE GENOMIC DNA]</scope>
    <source>
        <strain evidence="8 9">Rpa</strain>
    </source>
</reference>
<name>A0A4D6YG24_BUCRP</name>
<dbReference type="EC" id="4.2.2.n1" evidence="3"/>